<feature type="transmembrane region" description="Helical" evidence="6">
    <location>
        <begin position="303"/>
        <end position="322"/>
    </location>
</feature>
<dbReference type="OrthoDB" id="9779554at2"/>
<name>A0A662ZGF8_9GAMM</name>
<keyword evidence="3 6" id="KW-0812">Transmembrane</keyword>
<protein>
    <recommendedName>
        <fullName evidence="6">Phosphate transporter</fullName>
    </recommendedName>
</protein>
<gene>
    <name evidence="7" type="ORF">SAMN02910344_00947</name>
</gene>
<feature type="transmembrane region" description="Helical" evidence="6">
    <location>
        <begin position="118"/>
        <end position="138"/>
    </location>
</feature>
<evidence type="ECO:0000256" key="4">
    <source>
        <dbReference type="ARBA" id="ARBA00022989"/>
    </source>
</evidence>
<feature type="transmembrane region" description="Helical" evidence="6">
    <location>
        <begin position="394"/>
        <end position="415"/>
    </location>
</feature>
<dbReference type="RefSeq" id="WP_093141420.1">
    <property type="nucleotide sequence ID" value="NZ_FOXF01000012.1"/>
</dbReference>
<keyword evidence="4 6" id="KW-1133">Transmembrane helix</keyword>
<sequence>MDFLLAHSSVIIFFAGAVAFLMAWGIGANDVSNAMGTSVGTKTLTVRNAIIIAIIFEFLGSYFAGGEVVSTIKDRVIDSSANIAAVDMILGMVSSMLAAGIWLVLASYFSWPVSTTHSIIGAIVGFGIVSSGLSAIHWDMFTGIVGSWIITPVIAGILAFVLFLHIQRFIFWRYHPLKHAKRFAPYYVFLTILLISVVTIEKGLKHVNLNLTTEESWGFGLIIALVSAVISAVILRYKKFDKTLDVKEHYANVEKVFSILMLMTACAMAFAHGSNDVANAIGPLASVATILTNNGDMSASAEMPWWILPLGAVGMVVGLGTFGYKVMSTVGSGITALTPSRGFAAQLATASTVVIASGTGLPISTTQTLVGAIMGVGLARGIAAINLTIVRNIIVSWVVTLPAGAFFSILFYYIFKLILFYAG</sequence>
<dbReference type="GO" id="GO:0035435">
    <property type="term" value="P:phosphate ion transmembrane transport"/>
    <property type="evidence" value="ECO:0007669"/>
    <property type="project" value="TreeGrafter"/>
</dbReference>
<evidence type="ECO:0000256" key="2">
    <source>
        <dbReference type="ARBA" id="ARBA00022448"/>
    </source>
</evidence>
<comment type="subcellular location">
    <subcellularLocation>
        <location evidence="1 6">Membrane</location>
        <topology evidence="1 6">Multi-pass membrane protein</topology>
    </subcellularLocation>
</comment>
<evidence type="ECO:0000256" key="5">
    <source>
        <dbReference type="ARBA" id="ARBA00023136"/>
    </source>
</evidence>
<evidence type="ECO:0000313" key="7">
    <source>
        <dbReference type="EMBL" id="SFP27840.1"/>
    </source>
</evidence>
<feature type="transmembrane region" description="Helical" evidence="6">
    <location>
        <begin position="46"/>
        <end position="64"/>
    </location>
</feature>
<feature type="transmembrane region" description="Helical" evidence="6">
    <location>
        <begin position="144"/>
        <end position="164"/>
    </location>
</feature>
<accession>A0A662ZGF8</accession>
<feature type="transmembrane region" description="Helical" evidence="6">
    <location>
        <begin position="216"/>
        <end position="235"/>
    </location>
</feature>
<feature type="transmembrane region" description="Helical" evidence="6">
    <location>
        <begin position="6"/>
        <end position="26"/>
    </location>
</feature>
<evidence type="ECO:0000256" key="6">
    <source>
        <dbReference type="RuleBase" id="RU363058"/>
    </source>
</evidence>
<keyword evidence="2 6" id="KW-0813">Transport</keyword>
<reference evidence="7 8" key="1">
    <citation type="submission" date="2016-10" db="EMBL/GenBank/DDBJ databases">
        <authorList>
            <person name="Varghese N."/>
            <person name="Submissions S."/>
        </authorList>
    </citation>
    <scope>NUCLEOTIDE SEQUENCE [LARGE SCALE GENOMIC DNA]</scope>
    <source>
        <strain evidence="7 8">DSM 1361</strain>
    </source>
</reference>
<organism evidence="7 8">
    <name type="scientific">Ruminobacter amylophilus</name>
    <dbReference type="NCBI Taxonomy" id="867"/>
    <lineage>
        <taxon>Bacteria</taxon>
        <taxon>Pseudomonadati</taxon>
        <taxon>Pseudomonadota</taxon>
        <taxon>Gammaproteobacteria</taxon>
        <taxon>Aeromonadales</taxon>
        <taxon>Succinivibrionaceae</taxon>
        <taxon>Ruminobacter</taxon>
    </lineage>
</organism>
<dbReference type="GO" id="GO:0005315">
    <property type="term" value="F:phosphate transmembrane transporter activity"/>
    <property type="evidence" value="ECO:0007669"/>
    <property type="project" value="InterPro"/>
</dbReference>
<dbReference type="InterPro" id="IPR001204">
    <property type="entry name" value="Phos_transporter"/>
</dbReference>
<feature type="transmembrane region" description="Helical" evidence="6">
    <location>
        <begin position="184"/>
        <end position="204"/>
    </location>
</feature>
<proteinExistence type="inferred from homology"/>
<dbReference type="EMBL" id="FOXF01000012">
    <property type="protein sequence ID" value="SFP27840.1"/>
    <property type="molecule type" value="Genomic_DNA"/>
</dbReference>
<keyword evidence="6" id="KW-0592">Phosphate transport</keyword>
<dbReference type="PANTHER" id="PTHR11101">
    <property type="entry name" value="PHOSPHATE TRANSPORTER"/>
    <property type="match status" value="1"/>
</dbReference>
<keyword evidence="5 6" id="KW-0472">Membrane</keyword>
<dbReference type="GO" id="GO:0016020">
    <property type="term" value="C:membrane"/>
    <property type="evidence" value="ECO:0007669"/>
    <property type="project" value="UniProtKB-SubCell"/>
</dbReference>
<dbReference type="PANTHER" id="PTHR11101:SF80">
    <property type="entry name" value="PHOSPHATE TRANSPORTER"/>
    <property type="match status" value="1"/>
</dbReference>
<feature type="transmembrane region" description="Helical" evidence="6">
    <location>
        <begin position="256"/>
        <end position="274"/>
    </location>
</feature>
<dbReference type="AlphaFoldDB" id="A0A662ZGF8"/>
<feature type="transmembrane region" description="Helical" evidence="6">
    <location>
        <begin position="84"/>
        <end position="106"/>
    </location>
</feature>
<comment type="similarity">
    <text evidence="6">Belongs to the inorganic phosphate transporter (PiT) (TC 2.A.20) family.</text>
</comment>
<keyword evidence="8" id="KW-1185">Reference proteome</keyword>
<evidence type="ECO:0000256" key="1">
    <source>
        <dbReference type="ARBA" id="ARBA00004141"/>
    </source>
</evidence>
<dbReference type="Pfam" id="PF01384">
    <property type="entry name" value="PHO4"/>
    <property type="match status" value="1"/>
</dbReference>
<dbReference type="Proteomes" id="UP000243745">
    <property type="component" value="Unassembled WGS sequence"/>
</dbReference>
<evidence type="ECO:0000256" key="3">
    <source>
        <dbReference type="ARBA" id="ARBA00022692"/>
    </source>
</evidence>
<evidence type="ECO:0000313" key="8">
    <source>
        <dbReference type="Proteomes" id="UP000243745"/>
    </source>
</evidence>